<evidence type="ECO:0000256" key="2">
    <source>
        <dbReference type="ARBA" id="ARBA00022723"/>
    </source>
</evidence>
<dbReference type="PANTHER" id="PTHR23235">
    <property type="entry name" value="KRUEPPEL-LIKE TRANSCRIPTION FACTOR"/>
    <property type="match status" value="1"/>
</dbReference>
<dbReference type="Ensembl" id="ENSOMET00000021646.1">
    <property type="protein sequence ID" value="ENSOMEP00000013885.1"/>
    <property type="gene ID" value="ENSOMEG00000015350.1"/>
</dbReference>
<feature type="compositionally biased region" description="Basic and acidic residues" evidence="8">
    <location>
        <begin position="9"/>
        <end position="31"/>
    </location>
</feature>
<accession>A0A3B3C7U9</accession>
<feature type="compositionally biased region" description="Polar residues" evidence="8">
    <location>
        <begin position="116"/>
        <end position="131"/>
    </location>
</feature>
<proteinExistence type="predicted"/>
<keyword evidence="2" id="KW-0479">Metal-binding</keyword>
<dbReference type="PROSITE" id="PS00028">
    <property type="entry name" value="ZINC_FINGER_C2H2_1"/>
    <property type="match status" value="2"/>
</dbReference>
<reference evidence="10" key="2">
    <citation type="submission" date="2025-09" db="UniProtKB">
        <authorList>
            <consortium name="Ensembl"/>
        </authorList>
    </citation>
    <scope>IDENTIFICATION</scope>
</reference>
<feature type="domain" description="C2H2-type" evidence="9">
    <location>
        <begin position="200"/>
        <end position="227"/>
    </location>
</feature>
<dbReference type="GeneTree" id="ENSGT01150000286977"/>
<evidence type="ECO:0000313" key="10">
    <source>
        <dbReference type="Ensembl" id="ENSOMEP00000013885.1"/>
    </source>
</evidence>
<dbReference type="GO" id="GO:0008270">
    <property type="term" value="F:zinc ion binding"/>
    <property type="evidence" value="ECO:0007669"/>
    <property type="project" value="UniProtKB-KW"/>
</dbReference>
<evidence type="ECO:0000256" key="3">
    <source>
        <dbReference type="ARBA" id="ARBA00022737"/>
    </source>
</evidence>
<feature type="compositionally biased region" description="Basic and acidic residues" evidence="8">
    <location>
        <begin position="82"/>
        <end position="93"/>
    </location>
</feature>
<feature type="domain" description="C2H2-type" evidence="9">
    <location>
        <begin position="172"/>
        <end position="199"/>
    </location>
</feature>
<evidence type="ECO:0000256" key="6">
    <source>
        <dbReference type="ARBA" id="ARBA00023242"/>
    </source>
</evidence>
<dbReference type="GO" id="GO:0000978">
    <property type="term" value="F:RNA polymerase II cis-regulatory region sequence-specific DNA binding"/>
    <property type="evidence" value="ECO:0007669"/>
    <property type="project" value="TreeGrafter"/>
</dbReference>
<evidence type="ECO:0000256" key="4">
    <source>
        <dbReference type="ARBA" id="ARBA00022771"/>
    </source>
</evidence>
<dbReference type="Proteomes" id="UP000261560">
    <property type="component" value="Unplaced"/>
</dbReference>
<evidence type="ECO:0000256" key="1">
    <source>
        <dbReference type="ARBA" id="ARBA00004123"/>
    </source>
</evidence>
<dbReference type="AlphaFoldDB" id="A0A3B3C7U9"/>
<keyword evidence="11" id="KW-1185">Reference proteome</keyword>
<keyword evidence="6" id="KW-0539">Nucleus</keyword>
<evidence type="ECO:0000313" key="11">
    <source>
        <dbReference type="Proteomes" id="UP000261560"/>
    </source>
</evidence>
<evidence type="ECO:0000256" key="5">
    <source>
        <dbReference type="ARBA" id="ARBA00022833"/>
    </source>
</evidence>
<organism evidence="10 11">
    <name type="scientific">Oryzias melastigma</name>
    <name type="common">Marine medaka</name>
    <dbReference type="NCBI Taxonomy" id="30732"/>
    <lineage>
        <taxon>Eukaryota</taxon>
        <taxon>Metazoa</taxon>
        <taxon>Chordata</taxon>
        <taxon>Craniata</taxon>
        <taxon>Vertebrata</taxon>
        <taxon>Euteleostomi</taxon>
        <taxon>Actinopterygii</taxon>
        <taxon>Neopterygii</taxon>
        <taxon>Teleostei</taxon>
        <taxon>Neoteleostei</taxon>
        <taxon>Acanthomorphata</taxon>
        <taxon>Ovalentaria</taxon>
        <taxon>Atherinomorphae</taxon>
        <taxon>Beloniformes</taxon>
        <taxon>Adrianichthyidae</taxon>
        <taxon>Oryziinae</taxon>
        <taxon>Oryzias</taxon>
    </lineage>
</organism>
<evidence type="ECO:0000256" key="8">
    <source>
        <dbReference type="SAM" id="MobiDB-lite"/>
    </source>
</evidence>
<dbReference type="Gene3D" id="3.30.160.60">
    <property type="entry name" value="Classic Zinc Finger"/>
    <property type="match status" value="3"/>
</dbReference>
<dbReference type="InterPro" id="IPR013087">
    <property type="entry name" value="Znf_C2H2_type"/>
</dbReference>
<evidence type="ECO:0000256" key="7">
    <source>
        <dbReference type="PROSITE-ProRule" id="PRU00042"/>
    </source>
</evidence>
<reference evidence="10" key="1">
    <citation type="submission" date="2025-08" db="UniProtKB">
        <authorList>
            <consortium name="Ensembl"/>
        </authorList>
    </citation>
    <scope>IDENTIFICATION</scope>
</reference>
<dbReference type="FunFam" id="3.30.160.60:FF:000478">
    <property type="entry name" value="Zinc finger protein 133"/>
    <property type="match status" value="1"/>
</dbReference>
<dbReference type="SMART" id="SM00355">
    <property type="entry name" value="ZnF_C2H2"/>
    <property type="match status" value="2"/>
</dbReference>
<feature type="region of interest" description="Disordered" evidence="8">
    <location>
        <begin position="1"/>
        <end position="154"/>
    </location>
</feature>
<name>A0A3B3C7U9_ORYME</name>
<dbReference type="PaxDb" id="30732-ENSOMEP00000013885"/>
<dbReference type="GO" id="GO:0000981">
    <property type="term" value="F:DNA-binding transcription factor activity, RNA polymerase II-specific"/>
    <property type="evidence" value="ECO:0007669"/>
    <property type="project" value="TreeGrafter"/>
</dbReference>
<dbReference type="Pfam" id="PF00096">
    <property type="entry name" value="zf-C2H2"/>
    <property type="match status" value="2"/>
</dbReference>
<keyword evidence="5" id="KW-0862">Zinc</keyword>
<dbReference type="PROSITE" id="PS50157">
    <property type="entry name" value="ZINC_FINGER_C2H2_2"/>
    <property type="match status" value="2"/>
</dbReference>
<dbReference type="STRING" id="30732.ENSOMEP00000013885"/>
<sequence>SLPSSRVKKTIENTKTHYDEEENRSQSHLEQEEPEPPQIKEKQDKLDVNLETGTSMETPTNEEKDHSEPDQNNQHSFIVTDSKSEEGSQHDESTSTADEVTDTQIRYQKKRRNRSHVQSVASSHMSEGQSDSDIKKTSVKKGFPKLGNEQSDKSSITVKNLQMTTEASKTQYVCEECGKSFSSWSKITLHWRGHTGEKPFSCKACNKSFSRTSSLKRHIQTHTREKPFSCKECDKRFSCKSSSCLMLVSALSAFLDAASICLTSCSSFSSPVPPSVM</sequence>
<dbReference type="InterPro" id="IPR036236">
    <property type="entry name" value="Znf_C2H2_sf"/>
</dbReference>
<feature type="compositionally biased region" description="Polar residues" evidence="8">
    <location>
        <begin position="94"/>
        <end position="106"/>
    </location>
</feature>
<dbReference type="GO" id="GO:0005634">
    <property type="term" value="C:nucleus"/>
    <property type="evidence" value="ECO:0007669"/>
    <property type="project" value="UniProtKB-SubCell"/>
</dbReference>
<keyword evidence="4 7" id="KW-0863">Zinc-finger</keyword>
<dbReference type="FunFam" id="3.30.160.60:FF:000733">
    <property type="entry name" value="Zinc finger protein 236 variant"/>
    <property type="match status" value="1"/>
</dbReference>
<dbReference type="PANTHER" id="PTHR23235:SF178">
    <property type="entry name" value="C2H2-TYPE DOMAIN-CONTAINING PROTEIN-RELATED"/>
    <property type="match status" value="1"/>
</dbReference>
<feature type="compositionally biased region" description="Basic and acidic residues" evidence="8">
    <location>
        <begin position="38"/>
        <end position="48"/>
    </location>
</feature>
<feature type="compositionally biased region" description="Polar residues" evidence="8">
    <location>
        <begin position="70"/>
        <end position="81"/>
    </location>
</feature>
<comment type="subcellular location">
    <subcellularLocation>
        <location evidence="1">Nucleus</location>
    </subcellularLocation>
</comment>
<keyword evidence="3" id="KW-0677">Repeat</keyword>
<dbReference type="SUPFAM" id="SSF57667">
    <property type="entry name" value="beta-beta-alpha zinc fingers"/>
    <property type="match status" value="1"/>
</dbReference>
<evidence type="ECO:0000259" key="9">
    <source>
        <dbReference type="PROSITE" id="PS50157"/>
    </source>
</evidence>
<protein>
    <recommendedName>
        <fullName evidence="9">C2H2-type domain-containing protein</fullName>
    </recommendedName>
</protein>